<dbReference type="SUPFAM" id="SSF48452">
    <property type="entry name" value="TPR-like"/>
    <property type="match status" value="1"/>
</dbReference>
<dbReference type="Gene3D" id="1.25.40.10">
    <property type="entry name" value="Tetratricopeptide repeat domain"/>
    <property type="match status" value="1"/>
</dbReference>
<dbReference type="Pfam" id="PF00226">
    <property type="entry name" value="DnaJ"/>
    <property type="match status" value="1"/>
</dbReference>
<evidence type="ECO:0000256" key="5">
    <source>
        <dbReference type="SAM" id="MobiDB-lite"/>
    </source>
</evidence>
<dbReference type="Pfam" id="PF14559">
    <property type="entry name" value="TPR_19"/>
    <property type="match status" value="1"/>
</dbReference>
<dbReference type="SMART" id="SM00028">
    <property type="entry name" value="TPR"/>
    <property type="match status" value="7"/>
</dbReference>
<feature type="signal peptide" evidence="6">
    <location>
        <begin position="1"/>
        <end position="33"/>
    </location>
</feature>
<keyword evidence="9" id="KW-1185">Reference proteome</keyword>
<sequence>MEWCWRTGGASGLLCSLSLLCVLLDIQLDGVLGATHAEIEHHLEMGRKLLAAGQLAEALSHYHSAVEGDSENYLTYYKRAAVFLAMGRSKSALPDLTRAIQLKPDFLPARLQRGNILLKQGNTQEAREDFRMVLQRSADHKEAQEQLMKARDLEIFQEEAQTAYHQGDYSGTINVLERVIEISPWDPESRELRADCYLRMGDPQKAIQDLTPAARLRNDNRAAFLKLSRLLYNLGEHHDSLNHIRECLKLDQDDKECFSHYKQVKKLSKQLDSAEELIQGERFQEAIEKYESVMKTEPNVEFYTNLAKERICFCLVKIISADSVIGVKLQLYLLNPLFLFFTSDLSFFVFFISAVEDYQEAREFDGDNNAIREGFERAQKLLKVSRKRDYYKILGVGRNANKQEIIKAYRKLAQQWHPDNFQSEADKKEAEKKFIDIASAKEVLTDPEMRQKFDAGEDPLDPETQQGGGGQRAWPFHFNPFESGGNFHFKFEYN</sequence>
<evidence type="ECO:0000259" key="7">
    <source>
        <dbReference type="PROSITE" id="PS50076"/>
    </source>
</evidence>
<dbReference type="SMART" id="SM00271">
    <property type="entry name" value="DnaJ"/>
    <property type="match status" value="1"/>
</dbReference>
<dbReference type="Pfam" id="PF12895">
    <property type="entry name" value="ANAPC3"/>
    <property type="match status" value="1"/>
</dbReference>
<dbReference type="GeneTree" id="ENSGT00940000165987"/>
<accession>A0A3B5KLD3</accession>
<dbReference type="PRINTS" id="PR00625">
    <property type="entry name" value="JDOMAIN"/>
</dbReference>
<dbReference type="InterPro" id="IPR036869">
    <property type="entry name" value="J_dom_sf"/>
</dbReference>
<proteinExistence type="predicted"/>
<dbReference type="Proteomes" id="UP000261380">
    <property type="component" value="Unplaced"/>
</dbReference>
<dbReference type="GO" id="GO:0005783">
    <property type="term" value="C:endoplasmic reticulum"/>
    <property type="evidence" value="ECO:0007669"/>
    <property type="project" value="UniProtKB-SubCell"/>
</dbReference>
<evidence type="ECO:0000256" key="1">
    <source>
        <dbReference type="ARBA" id="ARBA00004240"/>
    </source>
</evidence>
<keyword evidence="3" id="KW-0256">Endoplasmic reticulum</keyword>
<evidence type="ECO:0000313" key="8">
    <source>
        <dbReference type="Ensembl" id="ENSXCOP00000000918.1"/>
    </source>
</evidence>
<dbReference type="InterPro" id="IPR051727">
    <property type="entry name" value="DnaJ_C3_Co-chaperones"/>
</dbReference>
<dbReference type="Ensembl" id="ENSXCOT00000000930.1">
    <property type="protein sequence ID" value="ENSXCOP00000000918.1"/>
    <property type="gene ID" value="ENSXCOG00000000772.1"/>
</dbReference>
<dbReference type="PANTHER" id="PTHR44140">
    <property type="entry name" value="LD25575P"/>
    <property type="match status" value="1"/>
</dbReference>
<evidence type="ECO:0000256" key="3">
    <source>
        <dbReference type="ARBA" id="ARBA00022824"/>
    </source>
</evidence>
<dbReference type="GO" id="GO:0051087">
    <property type="term" value="F:protein-folding chaperone binding"/>
    <property type="evidence" value="ECO:0007669"/>
    <property type="project" value="TreeGrafter"/>
</dbReference>
<dbReference type="PROSITE" id="PS50076">
    <property type="entry name" value="DNAJ_2"/>
    <property type="match status" value="1"/>
</dbReference>
<dbReference type="Gene3D" id="1.10.287.110">
    <property type="entry name" value="DnaJ domain"/>
    <property type="match status" value="1"/>
</dbReference>
<comment type="subcellular location">
    <subcellularLocation>
        <location evidence="1">Endoplasmic reticulum</location>
    </subcellularLocation>
</comment>
<feature type="region of interest" description="Disordered" evidence="5">
    <location>
        <begin position="452"/>
        <end position="473"/>
    </location>
</feature>
<keyword evidence="4" id="KW-0802">TPR repeat</keyword>
<dbReference type="AlphaFoldDB" id="A0A3B5KLD3"/>
<organism evidence="8 9">
    <name type="scientific">Xiphophorus couchianus</name>
    <name type="common">Monterrey platyfish</name>
    <dbReference type="NCBI Taxonomy" id="32473"/>
    <lineage>
        <taxon>Eukaryota</taxon>
        <taxon>Metazoa</taxon>
        <taxon>Chordata</taxon>
        <taxon>Craniata</taxon>
        <taxon>Vertebrata</taxon>
        <taxon>Euteleostomi</taxon>
        <taxon>Actinopterygii</taxon>
        <taxon>Neopterygii</taxon>
        <taxon>Teleostei</taxon>
        <taxon>Neoteleostei</taxon>
        <taxon>Acanthomorphata</taxon>
        <taxon>Ovalentaria</taxon>
        <taxon>Atherinomorphae</taxon>
        <taxon>Cyprinodontiformes</taxon>
        <taxon>Poeciliidae</taxon>
        <taxon>Poeciliinae</taxon>
        <taxon>Xiphophorus</taxon>
    </lineage>
</organism>
<protein>
    <recommendedName>
        <fullName evidence="7">J domain-containing protein</fullName>
    </recommendedName>
</protein>
<feature type="chain" id="PRO_5017407439" description="J domain-containing protein" evidence="6">
    <location>
        <begin position="34"/>
        <end position="494"/>
    </location>
</feature>
<name>A0A3B5KLD3_9TELE</name>
<dbReference type="GO" id="GO:0034975">
    <property type="term" value="P:protein folding in endoplasmic reticulum"/>
    <property type="evidence" value="ECO:0007669"/>
    <property type="project" value="TreeGrafter"/>
</dbReference>
<dbReference type="STRING" id="32473.ENSXCOP00000000918"/>
<dbReference type="FunFam" id="1.10.287.110:FF:000015">
    <property type="entry name" value="dnaJ homolog subfamily C member 3"/>
    <property type="match status" value="1"/>
</dbReference>
<evidence type="ECO:0000256" key="6">
    <source>
        <dbReference type="SAM" id="SignalP"/>
    </source>
</evidence>
<dbReference type="InterPro" id="IPR001623">
    <property type="entry name" value="DnaJ_domain"/>
</dbReference>
<evidence type="ECO:0000256" key="2">
    <source>
        <dbReference type="ARBA" id="ARBA00022729"/>
    </source>
</evidence>
<reference evidence="8" key="2">
    <citation type="submission" date="2025-09" db="UniProtKB">
        <authorList>
            <consortium name="Ensembl"/>
        </authorList>
    </citation>
    <scope>IDENTIFICATION</scope>
</reference>
<dbReference type="InterPro" id="IPR011990">
    <property type="entry name" value="TPR-like_helical_dom_sf"/>
</dbReference>
<dbReference type="SUPFAM" id="SSF46565">
    <property type="entry name" value="Chaperone J-domain"/>
    <property type="match status" value="1"/>
</dbReference>
<dbReference type="InterPro" id="IPR019734">
    <property type="entry name" value="TPR_rpt"/>
</dbReference>
<reference evidence="8" key="1">
    <citation type="submission" date="2025-08" db="UniProtKB">
        <authorList>
            <consortium name="Ensembl"/>
        </authorList>
    </citation>
    <scope>IDENTIFICATION</scope>
</reference>
<dbReference type="PROSITE" id="PS50005">
    <property type="entry name" value="TPR"/>
    <property type="match status" value="1"/>
</dbReference>
<evidence type="ECO:0000256" key="4">
    <source>
        <dbReference type="PROSITE-ProRule" id="PRU00339"/>
    </source>
</evidence>
<dbReference type="GO" id="GO:0051787">
    <property type="term" value="F:misfolded protein binding"/>
    <property type="evidence" value="ECO:0007669"/>
    <property type="project" value="TreeGrafter"/>
</dbReference>
<dbReference type="CDD" id="cd06257">
    <property type="entry name" value="DnaJ"/>
    <property type="match status" value="1"/>
</dbReference>
<feature type="domain" description="J" evidence="7">
    <location>
        <begin position="389"/>
        <end position="457"/>
    </location>
</feature>
<feature type="repeat" description="TPR" evidence="4">
    <location>
        <begin position="73"/>
        <end position="106"/>
    </location>
</feature>
<keyword evidence="2 6" id="KW-0732">Signal</keyword>
<dbReference type="PANTHER" id="PTHR44140:SF1">
    <property type="entry name" value="DNAJ (HSP40) HOMOLOG, SUBFAMILY C, MEMBER 3B PRECURSOR"/>
    <property type="match status" value="1"/>
</dbReference>
<evidence type="ECO:0000313" key="9">
    <source>
        <dbReference type="Proteomes" id="UP000261380"/>
    </source>
</evidence>